<dbReference type="Proteomes" id="UP000593577">
    <property type="component" value="Unassembled WGS sequence"/>
</dbReference>
<comment type="caution">
    <text evidence="1">The sequence shown here is derived from an EMBL/GenBank/DDBJ whole genome shotgun (WGS) entry which is preliminary data.</text>
</comment>
<proteinExistence type="predicted"/>
<accession>A0A7J8XTB5</accession>
<sequence>MKSSISCFGWTPYIEISVAMGQIEEEVKKSRTPRTPHLKEKCKSFISGIGKGGRKQYNSSDFSYDPLSYALNFEDETHLADELQNNIINFTSRLPPTPDRAPVIKPFQPKPGELVCMTLGSLDFNVGRPPLDGDGSPLLFGVLSPLLSQSGWQLRCLRVSLDRR</sequence>
<name>A0A7J8XTB5_GOSAI</name>
<gene>
    <name evidence="1" type="ORF">Goari_008233</name>
</gene>
<dbReference type="AlphaFoldDB" id="A0A7J8XTB5"/>
<dbReference type="EMBL" id="JABFAA010000009">
    <property type="protein sequence ID" value="MBA0690567.1"/>
    <property type="molecule type" value="Genomic_DNA"/>
</dbReference>
<evidence type="ECO:0000313" key="1">
    <source>
        <dbReference type="EMBL" id="MBA0690567.1"/>
    </source>
</evidence>
<evidence type="ECO:0000313" key="2">
    <source>
        <dbReference type="Proteomes" id="UP000593577"/>
    </source>
</evidence>
<protein>
    <submittedName>
        <fullName evidence="1">Uncharacterized protein</fullName>
    </submittedName>
</protein>
<keyword evidence="2" id="KW-1185">Reference proteome</keyword>
<reference evidence="1 2" key="1">
    <citation type="journal article" date="2019" name="Genome Biol. Evol.">
        <title>Insights into the evolution of the New World diploid cottons (Gossypium, subgenus Houzingenia) based on genome sequencing.</title>
        <authorList>
            <person name="Grover C.E."/>
            <person name="Arick M.A. 2nd"/>
            <person name="Thrash A."/>
            <person name="Conover J.L."/>
            <person name="Sanders W.S."/>
            <person name="Peterson D.G."/>
            <person name="Frelichowski J.E."/>
            <person name="Scheffler J.A."/>
            <person name="Scheffler B.E."/>
            <person name="Wendel J.F."/>
        </authorList>
    </citation>
    <scope>NUCLEOTIDE SEQUENCE [LARGE SCALE GENOMIC DNA]</scope>
    <source>
        <strain evidence="1">185</strain>
        <tissue evidence="1">Leaf</tissue>
    </source>
</reference>
<organism evidence="1 2">
    <name type="scientific">Gossypium aridum</name>
    <name type="common">American cotton</name>
    <name type="synonym">Erioxylum aridum</name>
    <dbReference type="NCBI Taxonomy" id="34290"/>
    <lineage>
        <taxon>Eukaryota</taxon>
        <taxon>Viridiplantae</taxon>
        <taxon>Streptophyta</taxon>
        <taxon>Embryophyta</taxon>
        <taxon>Tracheophyta</taxon>
        <taxon>Spermatophyta</taxon>
        <taxon>Magnoliopsida</taxon>
        <taxon>eudicotyledons</taxon>
        <taxon>Gunneridae</taxon>
        <taxon>Pentapetalae</taxon>
        <taxon>rosids</taxon>
        <taxon>malvids</taxon>
        <taxon>Malvales</taxon>
        <taxon>Malvaceae</taxon>
        <taxon>Malvoideae</taxon>
        <taxon>Gossypium</taxon>
    </lineage>
</organism>
<dbReference type="PANTHER" id="PTHR33168">
    <property type="entry name" value="STRESS INDUCED PROTEIN-RELATED"/>
    <property type="match status" value="1"/>
</dbReference>